<evidence type="ECO:0000313" key="2">
    <source>
        <dbReference type="Proteomes" id="UP001150603"/>
    </source>
</evidence>
<keyword evidence="2" id="KW-1185">Reference proteome</keyword>
<evidence type="ECO:0000313" key="1">
    <source>
        <dbReference type="EMBL" id="KAJ1939901.1"/>
    </source>
</evidence>
<feature type="non-terminal residue" evidence="1">
    <location>
        <position position="1"/>
    </location>
</feature>
<protein>
    <submittedName>
        <fullName evidence="1">Uncharacterized protein</fullName>
    </submittedName>
</protein>
<gene>
    <name evidence="1" type="ORF">FBU59_003971</name>
</gene>
<sequence>QSEDESSGGGKRGWEEDEDEEEEQAPKSKRGRVLEVDNSAMSLEEQERLALQLLGN</sequence>
<name>A0ACC1J6Q8_9FUNG</name>
<accession>A0ACC1J6Q8</accession>
<comment type="caution">
    <text evidence="1">The sequence shown here is derived from an EMBL/GenBank/DDBJ whole genome shotgun (WGS) entry which is preliminary data.</text>
</comment>
<dbReference type="Proteomes" id="UP001150603">
    <property type="component" value="Unassembled WGS sequence"/>
</dbReference>
<reference evidence="1" key="1">
    <citation type="submission" date="2022-07" db="EMBL/GenBank/DDBJ databases">
        <title>Phylogenomic reconstructions and comparative analyses of Kickxellomycotina fungi.</title>
        <authorList>
            <person name="Reynolds N.K."/>
            <person name="Stajich J.E."/>
            <person name="Barry K."/>
            <person name="Grigoriev I.V."/>
            <person name="Crous P."/>
            <person name="Smith M.E."/>
        </authorList>
    </citation>
    <scope>NUCLEOTIDE SEQUENCE</scope>
    <source>
        <strain evidence="1">NRRL 5244</strain>
    </source>
</reference>
<organism evidence="1 2">
    <name type="scientific">Linderina macrospora</name>
    <dbReference type="NCBI Taxonomy" id="4868"/>
    <lineage>
        <taxon>Eukaryota</taxon>
        <taxon>Fungi</taxon>
        <taxon>Fungi incertae sedis</taxon>
        <taxon>Zoopagomycota</taxon>
        <taxon>Kickxellomycotina</taxon>
        <taxon>Kickxellomycetes</taxon>
        <taxon>Kickxellales</taxon>
        <taxon>Kickxellaceae</taxon>
        <taxon>Linderina</taxon>
    </lineage>
</organism>
<proteinExistence type="predicted"/>
<dbReference type="EMBL" id="JANBPW010002700">
    <property type="protein sequence ID" value="KAJ1939901.1"/>
    <property type="molecule type" value="Genomic_DNA"/>
</dbReference>